<dbReference type="Proteomes" id="UP000007590">
    <property type="component" value="Chromosome"/>
</dbReference>
<keyword evidence="4" id="KW-0143">Chaperone</keyword>
<dbReference type="PANTHER" id="PTHR47637:SF1">
    <property type="entry name" value="CHAPERONE SURA"/>
    <property type="match status" value="1"/>
</dbReference>
<dbReference type="InterPro" id="IPR050280">
    <property type="entry name" value="OMP_Chaperone_SurA"/>
</dbReference>
<dbReference type="PROSITE" id="PS50198">
    <property type="entry name" value="PPIC_PPIASE_2"/>
    <property type="match status" value="2"/>
</dbReference>
<dbReference type="GO" id="GO:0003755">
    <property type="term" value="F:peptidyl-prolyl cis-trans isomerase activity"/>
    <property type="evidence" value="ECO:0007669"/>
    <property type="project" value="UniProtKB-KW"/>
</dbReference>
<dbReference type="InterPro" id="IPR027304">
    <property type="entry name" value="Trigger_fact/SurA_dom_sf"/>
</dbReference>
<reference evidence="9" key="1">
    <citation type="submission" date="2012-02" db="EMBL/GenBank/DDBJ databases">
        <title>The complete genome of Solitalea canadensis DSM 3403.</title>
        <authorList>
            <consortium name="US DOE Joint Genome Institute (JGI-PGF)"/>
            <person name="Lucas S."/>
            <person name="Copeland A."/>
            <person name="Lapidus A."/>
            <person name="Glavina del Rio T."/>
            <person name="Dalin E."/>
            <person name="Tice H."/>
            <person name="Bruce D."/>
            <person name="Goodwin L."/>
            <person name="Pitluck S."/>
            <person name="Peters L."/>
            <person name="Ovchinnikova G."/>
            <person name="Lu M."/>
            <person name="Kyrpides N."/>
            <person name="Mavromatis K."/>
            <person name="Ivanova N."/>
            <person name="Brettin T."/>
            <person name="Detter J.C."/>
            <person name="Han C."/>
            <person name="Larimer F."/>
            <person name="Land M."/>
            <person name="Hauser L."/>
            <person name="Markowitz V."/>
            <person name="Cheng J.-F."/>
            <person name="Hugenholtz P."/>
            <person name="Woyke T."/>
            <person name="Wu D."/>
            <person name="Spring S."/>
            <person name="Schroeder M."/>
            <person name="Kopitz M."/>
            <person name="Brambilla E."/>
            <person name="Klenk H.-P."/>
            <person name="Eisen J.A."/>
        </authorList>
    </citation>
    <scope>NUCLEOTIDE SEQUENCE</scope>
    <source>
        <strain evidence="9">DSM 3403</strain>
    </source>
</reference>
<evidence type="ECO:0000256" key="5">
    <source>
        <dbReference type="ARBA" id="ARBA00023235"/>
    </source>
</evidence>
<organism evidence="9 10">
    <name type="scientific">Solitalea canadensis (strain ATCC 29591 / DSM 3403 / JCM 21819 / LMG 8368 / NBRC 15130 / NCIMB 12057 / USAM 9D)</name>
    <name type="common">Flexibacter canadensis</name>
    <dbReference type="NCBI Taxonomy" id="929556"/>
    <lineage>
        <taxon>Bacteria</taxon>
        <taxon>Pseudomonadati</taxon>
        <taxon>Bacteroidota</taxon>
        <taxon>Sphingobacteriia</taxon>
        <taxon>Sphingobacteriales</taxon>
        <taxon>Sphingobacteriaceae</taxon>
        <taxon>Solitalea</taxon>
    </lineage>
</organism>
<feature type="signal peptide" evidence="7">
    <location>
        <begin position="1"/>
        <end position="39"/>
    </location>
</feature>
<dbReference type="SUPFAM" id="SSF109998">
    <property type="entry name" value="Triger factor/SurA peptide-binding domain-like"/>
    <property type="match status" value="1"/>
</dbReference>
<gene>
    <name evidence="9" type="ordered locus">Solca_3261</name>
</gene>
<dbReference type="InterPro" id="IPR015391">
    <property type="entry name" value="SurA_N"/>
</dbReference>
<dbReference type="SUPFAM" id="SSF54534">
    <property type="entry name" value="FKBP-like"/>
    <property type="match status" value="2"/>
</dbReference>
<evidence type="ECO:0000256" key="7">
    <source>
        <dbReference type="SAM" id="SignalP"/>
    </source>
</evidence>
<feature type="chain" id="PRO_5007915329" evidence="7">
    <location>
        <begin position="40"/>
        <end position="478"/>
    </location>
</feature>
<keyword evidence="5 6" id="KW-0413">Isomerase</keyword>
<evidence type="ECO:0000256" key="1">
    <source>
        <dbReference type="ARBA" id="ARBA00022729"/>
    </source>
</evidence>
<keyword evidence="10" id="KW-1185">Reference proteome</keyword>
<keyword evidence="3 6" id="KW-0697">Rotamase</keyword>
<evidence type="ECO:0000256" key="6">
    <source>
        <dbReference type="PROSITE-ProRule" id="PRU00278"/>
    </source>
</evidence>
<dbReference type="PANTHER" id="PTHR47637">
    <property type="entry name" value="CHAPERONE SURA"/>
    <property type="match status" value="1"/>
</dbReference>
<dbReference type="eggNOG" id="COG0760">
    <property type="taxonomic scope" value="Bacteria"/>
</dbReference>
<evidence type="ECO:0000256" key="3">
    <source>
        <dbReference type="ARBA" id="ARBA00023110"/>
    </source>
</evidence>
<dbReference type="Gene3D" id="1.10.4030.10">
    <property type="entry name" value="Porin chaperone SurA, peptide-binding domain"/>
    <property type="match status" value="1"/>
</dbReference>
<dbReference type="STRING" id="929556.Solca_3261"/>
<dbReference type="InterPro" id="IPR046357">
    <property type="entry name" value="PPIase_dom_sf"/>
</dbReference>
<evidence type="ECO:0000313" key="9">
    <source>
        <dbReference type="EMBL" id="AFD08271.1"/>
    </source>
</evidence>
<dbReference type="KEGG" id="scn:Solca_3261"/>
<protein>
    <submittedName>
        <fullName evidence="9">Parvulin-like peptidyl-prolyl isomerase</fullName>
    </submittedName>
</protein>
<feature type="domain" description="PpiC" evidence="8">
    <location>
        <begin position="293"/>
        <end position="411"/>
    </location>
</feature>
<dbReference type="Pfam" id="PF00639">
    <property type="entry name" value="Rotamase"/>
    <property type="match status" value="2"/>
</dbReference>
<evidence type="ECO:0000256" key="4">
    <source>
        <dbReference type="ARBA" id="ARBA00023186"/>
    </source>
</evidence>
<evidence type="ECO:0000256" key="2">
    <source>
        <dbReference type="ARBA" id="ARBA00022764"/>
    </source>
</evidence>
<dbReference type="HOGENOM" id="CLU_034646_13_0_10"/>
<feature type="domain" description="PpiC" evidence="8">
    <location>
        <begin position="190"/>
        <end position="290"/>
    </location>
</feature>
<dbReference type="EMBL" id="CP003349">
    <property type="protein sequence ID" value="AFD08271.1"/>
    <property type="molecule type" value="Genomic_DNA"/>
</dbReference>
<evidence type="ECO:0000313" key="10">
    <source>
        <dbReference type="Proteomes" id="UP000007590"/>
    </source>
</evidence>
<accession>H8KWU2</accession>
<dbReference type="InterPro" id="IPR000297">
    <property type="entry name" value="PPIase_PpiC"/>
</dbReference>
<evidence type="ECO:0000259" key="8">
    <source>
        <dbReference type="PROSITE" id="PS50198"/>
    </source>
</evidence>
<dbReference type="Gene3D" id="3.10.50.40">
    <property type="match status" value="2"/>
</dbReference>
<keyword evidence="2" id="KW-0574">Periplasm</keyword>
<name>H8KWU2_SOLCM</name>
<keyword evidence="1 7" id="KW-0732">Signal</keyword>
<dbReference type="AlphaFoldDB" id="H8KWU2"/>
<sequence>MAVILSSKKEYGACNSRKIAMKKLLTLGLLLASVFGAFAQQKSIDKVVGVVGNKIVLQSDVESQYLEYLRQQNPPNEKVKCTILNELLLQKLLLNQAELDSLQVDENQVEQTIDQRIQYFTQQVGSIEKLEKELLGKSVLQFKEDIRPQVHEQLLARQMQGKVTEGTTISPAEVKAFYEKIPLDSLPLYSTEVEIGQIVKFPSFSKDQKDLAKAKLEALRARVRAGEDFGTLAALYSQDPGSAAHNGELGYFSRGQMVTPFEAVAFKLKPGEVSPIVETKFGYHILQSIDRRGDQVNVRHILVKPEFGQKELTKARNDLDSAVYYIKEKKLNFAEAALLYSDDVETRSSGGMMHSPENQRSTLIPLNLVGQMDQELPAMIDTMKVGEFSRIVPFINQREGKQGFRVIYFKSQAEPHRANLDLDYSRIQEAALQDKQHRIFDQWVAKKRAEKYVRISSEYENCAEVQPWLKKDQQKASN</sequence>
<dbReference type="Pfam" id="PF09312">
    <property type="entry name" value="SurA_N"/>
    <property type="match status" value="1"/>
</dbReference>
<proteinExistence type="predicted"/>